<dbReference type="EMBL" id="UGCP01000002">
    <property type="protein sequence ID" value="STI84738.1"/>
    <property type="molecule type" value="Genomic_DNA"/>
</dbReference>
<sequence>MSVMRVPTASAQRMKLLVMVVTTNYSLRPPSLMVNDSQRAACMSLMAISVWSIISTRCHTVHMQCGSNGGQRHVLTDKPCSAATS</sequence>
<evidence type="ECO:0000313" key="2">
    <source>
        <dbReference type="Proteomes" id="UP000254079"/>
    </source>
</evidence>
<dbReference type="Proteomes" id="UP000254079">
    <property type="component" value="Unassembled WGS sequence"/>
</dbReference>
<proteinExistence type="predicted"/>
<accession>A0A376U6N4</accession>
<gene>
    <name evidence="1" type="ORF">NCTC8622_03809</name>
</gene>
<evidence type="ECO:0000313" key="1">
    <source>
        <dbReference type="EMBL" id="STI84738.1"/>
    </source>
</evidence>
<protein>
    <submittedName>
        <fullName evidence="1">Uncharacterized protein</fullName>
    </submittedName>
</protein>
<name>A0A376U6N4_ECOLX</name>
<organism evidence="1 2">
    <name type="scientific">Escherichia coli</name>
    <dbReference type="NCBI Taxonomy" id="562"/>
    <lineage>
        <taxon>Bacteria</taxon>
        <taxon>Pseudomonadati</taxon>
        <taxon>Pseudomonadota</taxon>
        <taxon>Gammaproteobacteria</taxon>
        <taxon>Enterobacterales</taxon>
        <taxon>Enterobacteriaceae</taxon>
        <taxon>Escherichia</taxon>
    </lineage>
</organism>
<reference evidence="1 2" key="1">
    <citation type="submission" date="2018-06" db="EMBL/GenBank/DDBJ databases">
        <authorList>
            <consortium name="Pathogen Informatics"/>
            <person name="Doyle S."/>
        </authorList>
    </citation>
    <scope>NUCLEOTIDE SEQUENCE [LARGE SCALE GENOMIC DNA]</scope>
    <source>
        <strain evidence="1 2">NCTC8622</strain>
    </source>
</reference>
<dbReference type="AlphaFoldDB" id="A0A376U6N4"/>